<comment type="caution">
    <text evidence="1">The sequence shown here is derived from an EMBL/GenBank/DDBJ whole genome shotgun (WGS) entry which is preliminary data.</text>
</comment>
<evidence type="ECO:0000313" key="2">
    <source>
        <dbReference type="Proteomes" id="UP001226574"/>
    </source>
</evidence>
<evidence type="ECO:0000313" key="1">
    <source>
        <dbReference type="EMBL" id="MDQ9090485.1"/>
    </source>
</evidence>
<protein>
    <submittedName>
        <fullName evidence="1">Uncharacterized protein</fullName>
    </submittedName>
</protein>
<dbReference type="RefSeq" id="WP_309038349.1">
    <property type="nucleotide sequence ID" value="NZ_JAVIFY010000002.1"/>
</dbReference>
<name>A0ABU1B811_PSEHA</name>
<dbReference type="Proteomes" id="UP001226574">
    <property type="component" value="Unassembled WGS sequence"/>
</dbReference>
<dbReference type="EMBL" id="JAVIFY010000002">
    <property type="protein sequence ID" value="MDQ9090485.1"/>
    <property type="molecule type" value="Genomic_DNA"/>
</dbReference>
<reference evidence="1 2" key="1">
    <citation type="submission" date="2023-08" db="EMBL/GenBank/DDBJ databases">
        <title>Pseudoalteromonas haloplanktis LL1 genome.</title>
        <authorList>
            <person name="Wu S."/>
        </authorList>
    </citation>
    <scope>NUCLEOTIDE SEQUENCE [LARGE SCALE GENOMIC DNA]</scope>
    <source>
        <strain evidence="1 2">LL1</strain>
    </source>
</reference>
<accession>A0ABU1B811</accession>
<keyword evidence="2" id="KW-1185">Reference proteome</keyword>
<proteinExistence type="predicted"/>
<sequence>MNNASSNKNISNNNSLGVAEASTQYAIANHHWQSDGLSSYPPRDPLVGQSQFFNDFESFIHLVDKEENEFTQVFSVVAEWGRGKSRLGYELIAQVNDASPGWYCRDNAGDLNPVKLFRNDEDREQYLSLYIRYSQIATENQNHENWFAYGLYMALQPLAKNQFDGSIQAEVAKQCFDRLEVEGFDHQELANRLELDKNYSDQDLYDDEFLATRLVNAAYEYLNQFGIKYILVVLDELETAAEAATYGLESDDIKRLDGRAISIVGSAIKEEDPRRKLPWLRYVTLCSPAIGDELREVASLRRRFNLVDLEHNAFSDVSDYVATLKKDGRLAQDYIEGVVEAAYAMSGGNFGWFNVIMAAVDEKLASMQMSGEAVKSIGQLFNAVLKSSARVREYVLDSGAIQAIKTENIGIKDAALELLYGQLPVNLKTVDESTKALVTTVNEFDDAVASFYCLVNWDRDNCRPALQNAKFVRDKADLWTFEGIEQKLDLTQLLANLATYAIHEGSNQLLVPNNRAEFIQLLQLLYPHGAAEDVARALWLHHFGDQEQLTQAATHIGPSVNMLNRLNLRYRQQSQQSLIFKTPDSANAHFEVMKEASDKAADKQLSRLTGLMRVLDSHWQYDATDAGFDNSCDLVSIATSHTRNQQEVSGLSTCRALHLHPKGRLVLAYVNNEKELKALCSQVTKQFADEGKFPVLAVTSSIDLGNKFNNPSDPVLQKAQDYLMLYRLSHNEEHILEQVGMPLADCQGFTIERKDLTSKFLQRLDALNRSLVDSATHWRQGLHERGLIAMPLRASNKLTQKELELLADGWADLIVRSDVKKLSRYDQTPQTVEDGALYDLVRQLKVPQKELNDGFGEQEWSQIFSSTDEITAQAQFPTFICRLLKERLFKHTKITLEYAKQAWFFGYSWHTKNPNDVFKEWMLLLDSALLVDQSSDPSKPKVPVYSLNERSAFEGRLKEAENWLENDYPTRVSEIATLFGEGRINTLFAPKGKKEVGAKTHMAQANLNKASSLQSEIKRLEETTLPNIDDWFDYANQLAATSQARYAHQKSVEWVYQAEGYWQELQQKQFANLDFEQDSSPLWKRIAKAKSFADQVYKIEKAVTTQTTALITEIKSDAESKPPFPQNIFTLSLDKISRILAGAIRPGTLPGETPEKQHTEAGTLGFYLRNLDVEHALKRLEQLAQEVGYNIDSEQCLPLEDISGAVISSYVDLKAEFLKQHTRADEAVAGLEEVKQSLDNVPADFASIYPDALTKLEQLNKKVKYVAGLFDDIQDEADSLKDRINSDLQLGQFKLLREQVPPLLADVKKQLTQWSGDIATLKNYVIGYREKLLKNQNCNFDQALHVLQTINGEAQTPTLTIKEVESMGSLAQAKKELDAREAKVKTKINTLLDSHIVSAERWAVIVNDLAEGKDPNFTRDETQELVNKQLIVQTYRLGGA</sequence>
<gene>
    <name evidence="1" type="ORF">RC083_02635</name>
</gene>
<organism evidence="1 2">
    <name type="scientific">Pseudoalteromonas haloplanktis</name>
    <name type="common">Alteromonas haloplanktis</name>
    <dbReference type="NCBI Taxonomy" id="228"/>
    <lineage>
        <taxon>Bacteria</taxon>
        <taxon>Pseudomonadati</taxon>
        <taxon>Pseudomonadota</taxon>
        <taxon>Gammaproteobacteria</taxon>
        <taxon>Alteromonadales</taxon>
        <taxon>Pseudoalteromonadaceae</taxon>
        <taxon>Pseudoalteromonas</taxon>
    </lineage>
</organism>